<dbReference type="GO" id="GO:0070681">
    <property type="term" value="P:glutaminyl-tRNAGln biosynthesis via transamidation"/>
    <property type="evidence" value="ECO:0007669"/>
    <property type="project" value="TreeGrafter"/>
</dbReference>
<evidence type="ECO:0008006" key="3">
    <source>
        <dbReference type="Google" id="ProtNLM"/>
    </source>
</evidence>
<name>A0A382E4L6_9ZZZZ</name>
<sequence>MPLSREEVVRLADIYHIQLSEEEIALMQDQMASILEQFESLSQLDTNNVEPTSHAVPLSTVMRDDVQKPSYSQDEVLGNAPDRQGEFFQVRTVLED</sequence>
<accession>A0A382E4L6</accession>
<dbReference type="NCBIfam" id="TIGR00135">
    <property type="entry name" value="gatC"/>
    <property type="match status" value="1"/>
</dbReference>
<dbReference type="Gene3D" id="1.10.20.60">
    <property type="entry name" value="Glu-tRNAGln amidotransferase C subunit, N-terminal domain"/>
    <property type="match status" value="1"/>
</dbReference>
<evidence type="ECO:0000313" key="2">
    <source>
        <dbReference type="EMBL" id="SVB45064.1"/>
    </source>
</evidence>
<dbReference type="PANTHER" id="PTHR15004">
    <property type="entry name" value="GLUTAMYL-TRNA(GLN) AMIDOTRANSFERASE SUBUNIT C, MITOCHONDRIAL"/>
    <property type="match status" value="1"/>
</dbReference>
<dbReference type="EMBL" id="UINC01042434">
    <property type="protein sequence ID" value="SVB45064.1"/>
    <property type="molecule type" value="Genomic_DNA"/>
</dbReference>
<dbReference type="PANTHER" id="PTHR15004:SF0">
    <property type="entry name" value="GLUTAMYL-TRNA(GLN) AMIDOTRANSFERASE SUBUNIT C, MITOCHONDRIAL"/>
    <property type="match status" value="1"/>
</dbReference>
<protein>
    <recommendedName>
        <fullName evidence="3">Aspartyl/glutamyl-tRNA(Asn/Gln) amidotransferase subunit C</fullName>
    </recommendedName>
</protein>
<dbReference type="HAMAP" id="MF_00122">
    <property type="entry name" value="GatC"/>
    <property type="match status" value="1"/>
</dbReference>
<feature type="region of interest" description="Disordered" evidence="1">
    <location>
        <begin position="49"/>
        <end position="79"/>
    </location>
</feature>
<dbReference type="InterPro" id="IPR036113">
    <property type="entry name" value="Asp/Glu-ADT_sf_sub_c"/>
</dbReference>
<reference evidence="2" key="1">
    <citation type="submission" date="2018-05" db="EMBL/GenBank/DDBJ databases">
        <authorList>
            <person name="Lanie J.A."/>
            <person name="Ng W.-L."/>
            <person name="Kazmierczak K.M."/>
            <person name="Andrzejewski T.M."/>
            <person name="Davidsen T.M."/>
            <person name="Wayne K.J."/>
            <person name="Tettelin H."/>
            <person name="Glass J.I."/>
            <person name="Rusch D."/>
            <person name="Podicherti R."/>
            <person name="Tsui H.-C.T."/>
            <person name="Winkler M.E."/>
        </authorList>
    </citation>
    <scope>NUCLEOTIDE SEQUENCE</scope>
</reference>
<dbReference type="Pfam" id="PF02686">
    <property type="entry name" value="GatC"/>
    <property type="match status" value="1"/>
</dbReference>
<dbReference type="SUPFAM" id="SSF141000">
    <property type="entry name" value="Glu-tRNAGln amidotransferase C subunit"/>
    <property type="match status" value="1"/>
</dbReference>
<dbReference type="InterPro" id="IPR003837">
    <property type="entry name" value="GatC"/>
</dbReference>
<evidence type="ECO:0000256" key="1">
    <source>
        <dbReference type="SAM" id="MobiDB-lite"/>
    </source>
</evidence>
<gene>
    <name evidence="2" type="ORF">METZ01_LOCUS197918</name>
</gene>
<dbReference type="GO" id="GO:0006450">
    <property type="term" value="P:regulation of translational fidelity"/>
    <property type="evidence" value="ECO:0007669"/>
    <property type="project" value="InterPro"/>
</dbReference>
<proteinExistence type="inferred from homology"/>
<dbReference type="AlphaFoldDB" id="A0A382E4L6"/>
<organism evidence="2">
    <name type="scientific">marine metagenome</name>
    <dbReference type="NCBI Taxonomy" id="408172"/>
    <lineage>
        <taxon>unclassified sequences</taxon>
        <taxon>metagenomes</taxon>
        <taxon>ecological metagenomes</taxon>
    </lineage>
</organism>